<dbReference type="Pfam" id="PF13966">
    <property type="entry name" value="zf-RVT"/>
    <property type="match status" value="1"/>
</dbReference>
<dbReference type="Gramene" id="mRNA:HanXRQr2_Chr09g0397651">
    <property type="protein sequence ID" value="CDS:HanXRQr2_Chr09g0397651.1"/>
    <property type="gene ID" value="HanXRQr2_Chr09g0397651"/>
</dbReference>
<evidence type="ECO:0000259" key="1">
    <source>
        <dbReference type="Pfam" id="PF13966"/>
    </source>
</evidence>
<proteinExistence type="predicted"/>
<comment type="caution">
    <text evidence="2">The sequence shown here is derived from an EMBL/GenBank/DDBJ whole genome shotgun (WGS) entry which is preliminary data.</text>
</comment>
<organism evidence="2 3">
    <name type="scientific">Helianthus annuus</name>
    <name type="common">Common sunflower</name>
    <dbReference type="NCBI Taxonomy" id="4232"/>
    <lineage>
        <taxon>Eukaryota</taxon>
        <taxon>Viridiplantae</taxon>
        <taxon>Streptophyta</taxon>
        <taxon>Embryophyta</taxon>
        <taxon>Tracheophyta</taxon>
        <taxon>Spermatophyta</taxon>
        <taxon>Magnoliopsida</taxon>
        <taxon>eudicotyledons</taxon>
        <taxon>Gunneridae</taxon>
        <taxon>Pentapetalae</taxon>
        <taxon>asterids</taxon>
        <taxon>campanulids</taxon>
        <taxon>Asterales</taxon>
        <taxon>Asteraceae</taxon>
        <taxon>Asteroideae</taxon>
        <taxon>Heliantheae alliance</taxon>
        <taxon>Heliantheae</taxon>
        <taxon>Helianthus</taxon>
    </lineage>
</organism>
<keyword evidence="2" id="KW-0548">Nucleotidyltransferase</keyword>
<dbReference type="InterPro" id="IPR026960">
    <property type="entry name" value="RVT-Znf"/>
</dbReference>
<keyword evidence="3" id="KW-1185">Reference proteome</keyword>
<sequence length="120" mass="13902">MWRAELGRIPTVGALSRRGVMVENSECCFCSAGSDSVSHLFTSCPFALNLWEKISLWCRVHRFFVFSFRDLVEVHNSGPRLESEKKAIQGVIYTACWLLWKAKNDFRFNNKRCSVEEIFC</sequence>
<dbReference type="GO" id="GO:0003964">
    <property type="term" value="F:RNA-directed DNA polymerase activity"/>
    <property type="evidence" value="ECO:0007669"/>
    <property type="project" value="UniProtKB-KW"/>
</dbReference>
<keyword evidence="2" id="KW-0695">RNA-directed DNA polymerase</keyword>
<dbReference type="Proteomes" id="UP000215914">
    <property type="component" value="Unassembled WGS sequence"/>
</dbReference>
<dbReference type="PANTHER" id="PTHR33116:SF78">
    <property type="entry name" value="OS12G0587133 PROTEIN"/>
    <property type="match status" value="1"/>
</dbReference>
<feature type="domain" description="Reverse transcriptase zinc-binding" evidence="1">
    <location>
        <begin position="1"/>
        <end position="51"/>
    </location>
</feature>
<dbReference type="AlphaFoldDB" id="A0A9K3N8Z4"/>
<reference evidence="2" key="2">
    <citation type="submission" date="2020-06" db="EMBL/GenBank/DDBJ databases">
        <title>Helianthus annuus Genome sequencing and assembly Release 2.</title>
        <authorList>
            <person name="Gouzy J."/>
            <person name="Langlade N."/>
            <person name="Munos S."/>
        </authorList>
    </citation>
    <scope>NUCLEOTIDE SEQUENCE</scope>
    <source>
        <tissue evidence="2">Leaves</tissue>
    </source>
</reference>
<dbReference type="PANTHER" id="PTHR33116">
    <property type="entry name" value="REVERSE TRANSCRIPTASE ZINC-BINDING DOMAIN-CONTAINING PROTEIN-RELATED-RELATED"/>
    <property type="match status" value="1"/>
</dbReference>
<evidence type="ECO:0000313" key="3">
    <source>
        <dbReference type="Proteomes" id="UP000215914"/>
    </source>
</evidence>
<accession>A0A9K3N8Z4</accession>
<keyword evidence="2" id="KW-0808">Transferase</keyword>
<protein>
    <submittedName>
        <fullName evidence="2">Reverse transcriptase zinc-binding domain-containing protein</fullName>
    </submittedName>
</protein>
<gene>
    <name evidence="2" type="ORF">HanXRQr2_Chr09g0397651</name>
</gene>
<dbReference type="EMBL" id="MNCJ02000324">
    <property type="protein sequence ID" value="KAF5791692.1"/>
    <property type="molecule type" value="Genomic_DNA"/>
</dbReference>
<name>A0A9K3N8Z4_HELAN</name>
<evidence type="ECO:0000313" key="2">
    <source>
        <dbReference type="EMBL" id="KAF5791692.1"/>
    </source>
</evidence>
<reference evidence="2" key="1">
    <citation type="journal article" date="2017" name="Nature">
        <title>The sunflower genome provides insights into oil metabolism, flowering and Asterid evolution.</title>
        <authorList>
            <person name="Badouin H."/>
            <person name="Gouzy J."/>
            <person name="Grassa C.J."/>
            <person name="Murat F."/>
            <person name="Staton S.E."/>
            <person name="Cottret L."/>
            <person name="Lelandais-Briere C."/>
            <person name="Owens G.L."/>
            <person name="Carrere S."/>
            <person name="Mayjonade B."/>
            <person name="Legrand L."/>
            <person name="Gill N."/>
            <person name="Kane N.C."/>
            <person name="Bowers J.E."/>
            <person name="Hubner S."/>
            <person name="Bellec A."/>
            <person name="Berard A."/>
            <person name="Berges H."/>
            <person name="Blanchet N."/>
            <person name="Boniface M.C."/>
            <person name="Brunel D."/>
            <person name="Catrice O."/>
            <person name="Chaidir N."/>
            <person name="Claudel C."/>
            <person name="Donnadieu C."/>
            <person name="Faraut T."/>
            <person name="Fievet G."/>
            <person name="Helmstetter N."/>
            <person name="King M."/>
            <person name="Knapp S.J."/>
            <person name="Lai Z."/>
            <person name="Le Paslier M.C."/>
            <person name="Lippi Y."/>
            <person name="Lorenzon L."/>
            <person name="Mandel J.R."/>
            <person name="Marage G."/>
            <person name="Marchand G."/>
            <person name="Marquand E."/>
            <person name="Bret-Mestries E."/>
            <person name="Morien E."/>
            <person name="Nambeesan S."/>
            <person name="Nguyen T."/>
            <person name="Pegot-Espagnet P."/>
            <person name="Pouilly N."/>
            <person name="Raftis F."/>
            <person name="Sallet E."/>
            <person name="Schiex T."/>
            <person name="Thomas J."/>
            <person name="Vandecasteele C."/>
            <person name="Vares D."/>
            <person name="Vear F."/>
            <person name="Vautrin S."/>
            <person name="Crespi M."/>
            <person name="Mangin B."/>
            <person name="Burke J.M."/>
            <person name="Salse J."/>
            <person name="Munos S."/>
            <person name="Vincourt P."/>
            <person name="Rieseberg L.H."/>
            <person name="Langlade N.B."/>
        </authorList>
    </citation>
    <scope>NUCLEOTIDE SEQUENCE</scope>
    <source>
        <tissue evidence="2">Leaves</tissue>
    </source>
</reference>